<sequence length="375" mass="41388">MPPAPPPHFMTMPPLPLPKPPNTTTRSFINLRLRPPRRAAQLPPVSPESVRKWTRLRSINKPAQMSYYSDTLPKGLNVNAPAFHPGQPLHRPDSTLSASSSRSSTRSMSSTVSWNSSTSATSASIVSSAPSAAWRAPSSTHVFPDVKPEESVYKAHRAQLRRTSDVSATISEILTTGIVSYQQAQHVALQAVRLSAHAPCGREEFQARLRVEALEMFATYWQSDNGPWRAERNAESEYLTSRGVNIAGFMGSLYLNNLISGADAHRCLDTFLAGRPHFLKLQALHALIVHCGAGICAGETGEYTAILRGRLETRGADGRYVWGPHEESHVLLEDLFDNLDRWLSSYEMEQIMANAAQFSAPSATDRAALRNKYTR</sequence>
<evidence type="ECO:0000313" key="2">
    <source>
        <dbReference type="EMBL" id="KAF7344194.1"/>
    </source>
</evidence>
<dbReference type="Proteomes" id="UP000620124">
    <property type="component" value="Unassembled WGS sequence"/>
</dbReference>
<feature type="region of interest" description="Disordered" evidence="1">
    <location>
        <begin position="1"/>
        <end position="26"/>
    </location>
</feature>
<dbReference type="EMBL" id="JACAZI010000015">
    <property type="protein sequence ID" value="KAF7344194.1"/>
    <property type="molecule type" value="Genomic_DNA"/>
</dbReference>
<proteinExistence type="predicted"/>
<name>A0A8H6XPP1_9AGAR</name>
<feature type="compositionally biased region" description="Pro residues" evidence="1">
    <location>
        <begin position="1"/>
        <end position="21"/>
    </location>
</feature>
<gene>
    <name evidence="2" type="ORF">MVEN_01709800</name>
</gene>
<feature type="region of interest" description="Disordered" evidence="1">
    <location>
        <begin position="78"/>
        <end position="115"/>
    </location>
</feature>
<organism evidence="2 3">
    <name type="scientific">Mycena venus</name>
    <dbReference type="NCBI Taxonomy" id="2733690"/>
    <lineage>
        <taxon>Eukaryota</taxon>
        <taxon>Fungi</taxon>
        <taxon>Dikarya</taxon>
        <taxon>Basidiomycota</taxon>
        <taxon>Agaricomycotina</taxon>
        <taxon>Agaricomycetes</taxon>
        <taxon>Agaricomycetidae</taxon>
        <taxon>Agaricales</taxon>
        <taxon>Marasmiineae</taxon>
        <taxon>Mycenaceae</taxon>
        <taxon>Mycena</taxon>
    </lineage>
</organism>
<reference evidence="2" key="1">
    <citation type="submission" date="2020-05" db="EMBL/GenBank/DDBJ databases">
        <title>Mycena genomes resolve the evolution of fungal bioluminescence.</title>
        <authorList>
            <person name="Tsai I.J."/>
        </authorList>
    </citation>
    <scope>NUCLEOTIDE SEQUENCE</scope>
    <source>
        <strain evidence="2">CCC161011</strain>
    </source>
</reference>
<comment type="caution">
    <text evidence="2">The sequence shown here is derived from an EMBL/GenBank/DDBJ whole genome shotgun (WGS) entry which is preliminary data.</text>
</comment>
<keyword evidence="3" id="KW-1185">Reference proteome</keyword>
<accession>A0A8H6XPP1</accession>
<evidence type="ECO:0000313" key="3">
    <source>
        <dbReference type="Proteomes" id="UP000620124"/>
    </source>
</evidence>
<evidence type="ECO:0000256" key="1">
    <source>
        <dbReference type="SAM" id="MobiDB-lite"/>
    </source>
</evidence>
<feature type="compositionally biased region" description="Low complexity" evidence="1">
    <location>
        <begin position="94"/>
        <end position="115"/>
    </location>
</feature>
<dbReference type="OrthoDB" id="3063182at2759"/>
<dbReference type="AlphaFoldDB" id="A0A8H6XPP1"/>
<protein>
    <submittedName>
        <fullName evidence="2">Uncharacterized protein</fullName>
    </submittedName>
</protein>